<evidence type="ECO:0000256" key="13">
    <source>
        <dbReference type="PROSITE-ProRule" id="PRU00409"/>
    </source>
</evidence>
<dbReference type="InterPro" id="IPR013815">
    <property type="entry name" value="ATP_grasp_subdomain_1"/>
</dbReference>
<reference evidence="15 16" key="1">
    <citation type="submission" date="2018-06" db="EMBL/GenBank/DDBJ databases">
        <authorList>
            <consortium name="Pathogen Informatics"/>
            <person name="Doyle S."/>
        </authorList>
    </citation>
    <scope>NUCLEOTIDE SEQUENCE [LARGE SCALE GENOMIC DNA]</scope>
    <source>
        <strain evidence="15 16">NCTC13163</strain>
    </source>
</reference>
<dbReference type="OrthoDB" id="9807240at2"/>
<keyword evidence="8 13" id="KW-0067">ATP-binding</keyword>
<dbReference type="Pfam" id="PF02844">
    <property type="entry name" value="GARS_N"/>
    <property type="match status" value="1"/>
</dbReference>
<comment type="catalytic activity">
    <reaction evidence="12">
        <text>5-phospho-beta-D-ribosylamine + glycine + ATP = N(1)-(5-phospho-beta-D-ribosyl)glycinamide + ADP + phosphate + H(+)</text>
        <dbReference type="Rhea" id="RHEA:17453"/>
        <dbReference type="ChEBI" id="CHEBI:15378"/>
        <dbReference type="ChEBI" id="CHEBI:30616"/>
        <dbReference type="ChEBI" id="CHEBI:43474"/>
        <dbReference type="ChEBI" id="CHEBI:57305"/>
        <dbReference type="ChEBI" id="CHEBI:58681"/>
        <dbReference type="ChEBI" id="CHEBI:143788"/>
        <dbReference type="ChEBI" id="CHEBI:456216"/>
        <dbReference type="EC" id="6.3.4.13"/>
    </reaction>
</comment>
<dbReference type="SMART" id="SM01210">
    <property type="entry name" value="GARS_C"/>
    <property type="match status" value="1"/>
</dbReference>
<dbReference type="SUPFAM" id="SSF52440">
    <property type="entry name" value="PreATP-grasp domain"/>
    <property type="match status" value="1"/>
</dbReference>
<dbReference type="RefSeq" id="WP_115336713.1">
    <property type="nucleotide sequence ID" value="NZ_UGGP01000001.1"/>
</dbReference>
<evidence type="ECO:0000256" key="3">
    <source>
        <dbReference type="ARBA" id="ARBA00005174"/>
    </source>
</evidence>
<evidence type="ECO:0000256" key="10">
    <source>
        <dbReference type="ARBA" id="ARBA00042242"/>
    </source>
</evidence>
<evidence type="ECO:0000256" key="1">
    <source>
        <dbReference type="ARBA" id="ARBA00001936"/>
    </source>
</evidence>
<proteinExistence type="inferred from homology"/>
<dbReference type="PANTHER" id="PTHR43472:SF1">
    <property type="entry name" value="PHOSPHORIBOSYLAMINE--GLYCINE LIGASE, CHLOROPLASTIC"/>
    <property type="match status" value="1"/>
</dbReference>
<dbReference type="GO" id="GO:0046872">
    <property type="term" value="F:metal ion binding"/>
    <property type="evidence" value="ECO:0007669"/>
    <property type="project" value="InterPro"/>
</dbReference>
<evidence type="ECO:0000256" key="4">
    <source>
        <dbReference type="ARBA" id="ARBA00013255"/>
    </source>
</evidence>
<dbReference type="InterPro" id="IPR011761">
    <property type="entry name" value="ATP-grasp"/>
</dbReference>
<gene>
    <name evidence="12 15" type="primary">purD</name>
    <name evidence="15" type="ORF">NCTC13163_02574</name>
</gene>
<dbReference type="InterPro" id="IPR016185">
    <property type="entry name" value="PreATP-grasp_dom_sf"/>
</dbReference>
<dbReference type="GO" id="GO:0004637">
    <property type="term" value="F:phosphoribosylamine-glycine ligase activity"/>
    <property type="evidence" value="ECO:0007669"/>
    <property type="project" value="UniProtKB-UniRule"/>
</dbReference>
<dbReference type="GO" id="GO:0006189">
    <property type="term" value="P:'de novo' IMP biosynthetic process"/>
    <property type="evidence" value="ECO:0007669"/>
    <property type="project" value="UniProtKB-UniRule"/>
</dbReference>
<dbReference type="Proteomes" id="UP000254060">
    <property type="component" value="Unassembled WGS sequence"/>
</dbReference>
<dbReference type="Gene3D" id="3.40.50.20">
    <property type="match status" value="1"/>
</dbReference>
<evidence type="ECO:0000256" key="6">
    <source>
        <dbReference type="ARBA" id="ARBA00022741"/>
    </source>
</evidence>
<dbReference type="SMART" id="SM01209">
    <property type="entry name" value="GARS_A"/>
    <property type="match status" value="1"/>
</dbReference>
<evidence type="ECO:0000256" key="12">
    <source>
        <dbReference type="HAMAP-Rule" id="MF_00138"/>
    </source>
</evidence>
<name>A0A377FXZ2_9BACL</name>
<dbReference type="EMBL" id="UGGP01000001">
    <property type="protein sequence ID" value="STO09173.1"/>
    <property type="molecule type" value="Genomic_DNA"/>
</dbReference>
<dbReference type="InterPro" id="IPR037123">
    <property type="entry name" value="PRibGlycinamide_synth_C_sf"/>
</dbReference>
<keyword evidence="5 12" id="KW-0436">Ligase</keyword>
<evidence type="ECO:0000256" key="11">
    <source>
        <dbReference type="ARBA" id="ARBA00042864"/>
    </source>
</evidence>
<dbReference type="AlphaFoldDB" id="A0A377FXZ2"/>
<dbReference type="PROSITE" id="PS00184">
    <property type="entry name" value="GARS"/>
    <property type="match status" value="1"/>
</dbReference>
<dbReference type="InterPro" id="IPR020561">
    <property type="entry name" value="PRibGlycinamid_synth_ATP-grasp"/>
</dbReference>
<keyword evidence="7 12" id="KW-0658">Purine biosynthesis</keyword>
<accession>A0A377FXZ2</accession>
<keyword evidence="6 13" id="KW-0547">Nucleotide-binding</keyword>
<dbReference type="HAMAP" id="MF_00138">
    <property type="entry name" value="GARS"/>
    <property type="match status" value="1"/>
</dbReference>
<dbReference type="PROSITE" id="PS50975">
    <property type="entry name" value="ATP_GRASP"/>
    <property type="match status" value="1"/>
</dbReference>
<dbReference type="SUPFAM" id="SSF51246">
    <property type="entry name" value="Rudiment single hybrid motif"/>
    <property type="match status" value="1"/>
</dbReference>
<sequence length="417" mass="44574">MNVLVIGRGGREHALAWKLKQDGHDVFVAPGNLNMDGMTCVPIEETDVAALVTFAKAEQIGWTIVGPESALMAGVVDAFEKENLRIFGPTKAAALLEGSKAFAKEVMQQANIPTAAYETFTDAASALAYIEAIGAPLVVKADGLAAGKGVTVAFSLEEAREAITDIFTTDKFGAQSRVVIEEFLDGEEFSLMAFVSGGHVIPMITSQDHKRAYDNDAGPNTGGMGAYSPMSHLAESVYDEAVEQVLHPLAKTMVERGTPFEGFLYAGLILTADGPKVIEFNARFGDPETEVIVPNLASPLLDVIEAVVAKKTYAIEWLDAYTIGVVVAAEGYPSIAVSGQVLSGFERLPEDVRVFHAGTTRDGNRVLGNGGRLFVITSTKPTLLEAKQTVYAALETLELPNTFYRTDIAGRALAHIF</sequence>
<dbReference type="InterPro" id="IPR020562">
    <property type="entry name" value="PRibGlycinamide_synth_N"/>
</dbReference>
<dbReference type="EC" id="6.3.4.13" evidence="4 12"/>
<evidence type="ECO:0000256" key="9">
    <source>
        <dbReference type="ARBA" id="ARBA00038345"/>
    </source>
</evidence>
<evidence type="ECO:0000259" key="14">
    <source>
        <dbReference type="PROSITE" id="PS50975"/>
    </source>
</evidence>
<dbReference type="Pfam" id="PF02843">
    <property type="entry name" value="GARS_C"/>
    <property type="match status" value="1"/>
</dbReference>
<comment type="similarity">
    <text evidence="9 12">Belongs to the GARS family.</text>
</comment>
<dbReference type="Gene3D" id="3.30.1490.20">
    <property type="entry name" value="ATP-grasp fold, A domain"/>
    <property type="match status" value="1"/>
</dbReference>
<dbReference type="SUPFAM" id="SSF56059">
    <property type="entry name" value="Glutathione synthetase ATP-binding domain-like"/>
    <property type="match status" value="1"/>
</dbReference>
<protein>
    <recommendedName>
        <fullName evidence="4 12">Phosphoribosylamine--glycine ligase</fullName>
        <ecNumber evidence="4 12">6.3.4.13</ecNumber>
    </recommendedName>
    <alternativeName>
        <fullName evidence="12">GARS</fullName>
    </alternativeName>
    <alternativeName>
        <fullName evidence="10 12">Glycinamide ribonucleotide synthetase</fullName>
    </alternativeName>
    <alternativeName>
        <fullName evidence="11 12">Phosphoribosylglycinamide synthetase</fullName>
    </alternativeName>
</protein>
<dbReference type="NCBIfam" id="TIGR00877">
    <property type="entry name" value="purD"/>
    <property type="match status" value="1"/>
</dbReference>
<dbReference type="Gene3D" id="3.30.470.20">
    <property type="entry name" value="ATP-grasp fold, B domain"/>
    <property type="match status" value="1"/>
</dbReference>
<evidence type="ECO:0000256" key="7">
    <source>
        <dbReference type="ARBA" id="ARBA00022755"/>
    </source>
</evidence>
<dbReference type="GO" id="GO:0005524">
    <property type="term" value="F:ATP binding"/>
    <property type="evidence" value="ECO:0007669"/>
    <property type="project" value="UniProtKB-UniRule"/>
</dbReference>
<feature type="domain" description="ATP-grasp" evidence="14">
    <location>
        <begin position="104"/>
        <end position="309"/>
    </location>
</feature>
<dbReference type="Gene3D" id="3.90.600.10">
    <property type="entry name" value="Phosphoribosylglycinamide synthetase, C-terminal domain"/>
    <property type="match status" value="1"/>
</dbReference>
<dbReference type="InterPro" id="IPR011054">
    <property type="entry name" value="Rudment_hybrid_motif"/>
</dbReference>
<dbReference type="InterPro" id="IPR020560">
    <property type="entry name" value="PRibGlycinamide_synth_C-dom"/>
</dbReference>
<comment type="cofactor">
    <cofactor evidence="1">
        <name>Mn(2+)</name>
        <dbReference type="ChEBI" id="CHEBI:29035"/>
    </cofactor>
</comment>
<evidence type="ECO:0000256" key="5">
    <source>
        <dbReference type="ARBA" id="ARBA00022598"/>
    </source>
</evidence>
<dbReference type="InterPro" id="IPR000115">
    <property type="entry name" value="PRibGlycinamide_synth"/>
</dbReference>
<dbReference type="GO" id="GO:0009113">
    <property type="term" value="P:purine nucleobase biosynthetic process"/>
    <property type="evidence" value="ECO:0007669"/>
    <property type="project" value="InterPro"/>
</dbReference>
<dbReference type="InterPro" id="IPR020559">
    <property type="entry name" value="PRibGlycinamide_synth_CS"/>
</dbReference>
<evidence type="ECO:0000313" key="15">
    <source>
        <dbReference type="EMBL" id="STO09173.1"/>
    </source>
</evidence>
<comment type="cofactor">
    <cofactor evidence="2">
        <name>Mg(2+)</name>
        <dbReference type="ChEBI" id="CHEBI:18420"/>
    </cofactor>
</comment>
<evidence type="ECO:0000256" key="2">
    <source>
        <dbReference type="ARBA" id="ARBA00001946"/>
    </source>
</evidence>
<dbReference type="Pfam" id="PF01071">
    <property type="entry name" value="GARS_A"/>
    <property type="match status" value="1"/>
</dbReference>
<evidence type="ECO:0000256" key="8">
    <source>
        <dbReference type="ARBA" id="ARBA00022840"/>
    </source>
</evidence>
<dbReference type="UniPathway" id="UPA00074">
    <property type="reaction ID" value="UER00125"/>
</dbReference>
<organism evidence="15 16">
    <name type="scientific">Exiguobacterium aurantiacum</name>
    <dbReference type="NCBI Taxonomy" id="33987"/>
    <lineage>
        <taxon>Bacteria</taxon>
        <taxon>Bacillati</taxon>
        <taxon>Bacillota</taxon>
        <taxon>Bacilli</taxon>
        <taxon>Bacillales</taxon>
        <taxon>Bacillales Family XII. Incertae Sedis</taxon>
        <taxon>Exiguobacterium</taxon>
    </lineage>
</organism>
<dbReference type="PANTHER" id="PTHR43472">
    <property type="entry name" value="PHOSPHORIBOSYLAMINE--GLYCINE LIGASE"/>
    <property type="match status" value="1"/>
</dbReference>
<evidence type="ECO:0000313" key="16">
    <source>
        <dbReference type="Proteomes" id="UP000254060"/>
    </source>
</evidence>
<comment type="pathway">
    <text evidence="3 12">Purine metabolism; IMP biosynthesis via de novo pathway; N(1)-(5-phospho-D-ribosyl)glycinamide from 5-phospho-alpha-D-ribose 1-diphosphate: step 2/2.</text>
</comment>